<dbReference type="InterPro" id="IPR011010">
    <property type="entry name" value="DNA_brk_join_enz"/>
</dbReference>
<dbReference type="GO" id="GO:0015074">
    <property type="term" value="P:DNA integration"/>
    <property type="evidence" value="ECO:0007669"/>
    <property type="project" value="InterPro"/>
</dbReference>
<dbReference type="Pfam" id="PF00589">
    <property type="entry name" value="Phage_integrase"/>
    <property type="match status" value="1"/>
</dbReference>
<protein>
    <submittedName>
        <fullName evidence="3">Tyrosine-type recombinase/integrase</fullName>
    </submittedName>
</protein>
<reference evidence="3" key="1">
    <citation type="submission" date="2020-07" db="EMBL/GenBank/DDBJ databases">
        <title>Huge and variable diversity of episymbiotic CPR bacteria and DPANN archaea in groundwater ecosystems.</title>
        <authorList>
            <person name="He C.Y."/>
            <person name="Keren R."/>
            <person name="Whittaker M."/>
            <person name="Farag I.F."/>
            <person name="Doudna J."/>
            <person name="Cate J.H.D."/>
            <person name="Banfield J.F."/>
        </authorList>
    </citation>
    <scope>NUCLEOTIDE SEQUENCE</scope>
    <source>
        <strain evidence="3">NC_groundwater_1296_Ag_S-0.2um_52_80</strain>
    </source>
</reference>
<evidence type="ECO:0000256" key="1">
    <source>
        <dbReference type="ARBA" id="ARBA00023172"/>
    </source>
</evidence>
<dbReference type="AlphaFoldDB" id="A0A8T3YLZ6"/>
<evidence type="ECO:0000313" key="4">
    <source>
        <dbReference type="Proteomes" id="UP000732298"/>
    </source>
</evidence>
<dbReference type="EMBL" id="JACQPB010000030">
    <property type="protein sequence ID" value="MBI4210326.1"/>
    <property type="molecule type" value="Genomic_DNA"/>
</dbReference>
<sequence length="85" mass="9603">MKWYRVDKHNIVKKLNPQEILTPEDIKALVTAAGSVRNKAIVFTLWESGCRISELLNARIGDLKFSEKVVSFFAELVASVAKELK</sequence>
<dbReference type="GO" id="GO:0006310">
    <property type="term" value="P:DNA recombination"/>
    <property type="evidence" value="ECO:0007669"/>
    <property type="project" value="UniProtKB-KW"/>
</dbReference>
<dbReference type="Proteomes" id="UP000732298">
    <property type="component" value="Unassembled WGS sequence"/>
</dbReference>
<dbReference type="InterPro" id="IPR013762">
    <property type="entry name" value="Integrase-like_cat_sf"/>
</dbReference>
<evidence type="ECO:0000313" key="3">
    <source>
        <dbReference type="EMBL" id="MBI4210326.1"/>
    </source>
</evidence>
<proteinExistence type="predicted"/>
<feature type="domain" description="Tyr recombinase" evidence="2">
    <location>
        <begin position="16"/>
        <end position="85"/>
    </location>
</feature>
<dbReference type="InterPro" id="IPR002104">
    <property type="entry name" value="Integrase_catalytic"/>
</dbReference>
<dbReference type="SUPFAM" id="SSF56349">
    <property type="entry name" value="DNA breaking-rejoining enzymes"/>
    <property type="match status" value="1"/>
</dbReference>
<evidence type="ECO:0000259" key="2">
    <source>
        <dbReference type="PROSITE" id="PS51898"/>
    </source>
</evidence>
<name>A0A8T3YLZ6_9ARCH</name>
<accession>A0A8T3YLZ6</accession>
<dbReference type="GO" id="GO:0003677">
    <property type="term" value="F:DNA binding"/>
    <property type="evidence" value="ECO:0007669"/>
    <property type="project" value="InterPro"/>
</dbReference>
<keyword evidence="1" id="KW-0233">DNA recombination</keyword>
<dbReference type="PROSITE" id="PS51898">
    <property type="entry name" value="TYR_RECOMBINASE"/>
    <property type="match status" value="1"/>
</dbReference>
<organism evidence="3 4">
    <name type="scientific">Candidatus Iainarchaeum sp</name>
    <dbReference type="NCBI Taxonomy" id="3101447"/>
    <lineage>
        <taxon>Archaea</taxon>
        <taxon>Candidatus Iainarchaeota</taxon>
        <taxon>Candidatus Iainarchaeia</taxon>
        <taxon>Candidatus Iainarchaeales</taxon>
        <taxon>Candidatus Iainarchaeaceae</taxon>
        <taxon>Candidatus Iainarchaeum</taxon>
    </lineage>
</organism>
<gene>
    <name evidence="3" type="ORF">HY544_02355</name>
</gene>
<dbReference type="Gene3D" id="1.10.443.10">
    <property type="entry name" value="Intergrase catalytic core"/>
    <property type="match status" value="1"/>
</dbReference>
<comment type="caution">
    <text evidence="3">The sequence shown here is derived from an EMBL/GenBank/DDBJ whole genome shotgun (WGS) entry which is preliminary data.</text>
</comment>